<evidence type="ECO:0000256" key="1">
    <source>
        <dbReference type="SAM" id="MobiDB-lite"/>
    </source>
</evidence>
<dbReference type="Proteomes" id="UP000053087">
    <property type="component" value="Chromosome"/>
</dbReference>
<protein>
    <submittedName>
        <fullName evidence="2">Uncharacterized protein</fullName>
    </submittedName>
</protein>
<proteinExistence type="predicted"/>
<dbReference type="EMBL" id="CP032683">
    <property type="protein sequence ID" value="AYK13850.1"/>
    <property type="molecule type" value="Genomic_DNA"/>
</dbReference>
<gene>
    <name evidence="2" type="ORF">AOB57_000260</name>
</gene>
<accession>A0A660HNJ9</accession>
<reference evidence="2 3" key="1">
    <citation type="journal article" date="2016" name="Int. J. Syst. Evol. Microbiol.">
        <title>Methanosarcina flavescens sp. nov., a methanogenic archaeon isolated from a full-scale anaerobic digester.</title>
        <authorList>
            <person name="Kern T."/>
            <person name="Fischer M.A."/>
            <person name="Deppenmeier U."/>
            <person name="Schmitz R.A."/>
            <person name="Rother M."/>
        </authorList>
    </citation>
    <scope>NUCLEOTIDE SEQUENCE [LARGE SCALE GENOMIC DNA]</scope>
    <source>
        <strain evidence="2 3">E03.2</strain>
    </source>
</reference>
<evidence type="ECO:0000313" key="2">
    <source>
        <dbReference type="EMBL" id="AYK13850.1"/>
    </source>
</evidence>
<feature type="compositionally biased region" description="Basic residues" evidence="1">
    <location>
        <begin position="14"/>
        <end position="24"/>
    </location>
</feature>
<dbReference type="AlphaFoldDB" id="A0A660HNJ9"/>
<organism evidence="2 3">
    <name type="scientific">Methanosarcina flavescens</name>
    <dbReference type="NCBI Taxonomy" id="1715806"/>
    <lineage>
        <taxon>Archaea</taxon>
        <taxon>Methanobacteriati</taxon>
        <taxon>Methanobacteriota</taxon>
        <taxon>Stenosarchaea group</taxon>
        <taxon>Methanomicrobia</taxon>
        <taxon>Methanosarcinales</taxon>
        <taxon>Methanosarcinaceae</taxon>
        <taxon>Methanosarcina</taxon>
    </lineage>
</organism>
<sequence>MNEEKLTFNQKIPSKVKKSPRSKKALQNAPYKDTKSGVFQCHFFQHHLNERIRVRFKQTAGRKNIFQLNWKQENFFRSWRSSFDSFS</sequence>
<keyword evidence="3" id="KW-1185">Reference proteome</keyword>
<dbReference type="KEGG" id="mfz:AOB57_000260"/>
<evidence type="ECO:0000313" key="3">
    <source>
        <dbReference type="Proteomes" id="UP000053087"/>
    </source>
</evidence>
<name>A0A660HNJ9_9EURY</name>
<feature type="region of interest" description="Disordered" evidence="1">
    <location>
        <begin position="1"/>
        <end position="30"/>
    </location>
</feature>